<proteinExistence type="predicted"/>
<evidence type="ECO:0000313" key="1">
    <source>
        <dbReference type="EMBL" id="TFK82818.1"/>
    </source>
</evidence>
<keyword evidence="2" id="KW-1185">Reference proteome</keyword>
<protein>
    <submittedName>
        <fullName evidence="1">Uncharacterized protein</fullName>
    </submittedName>
</protein>
<reference evidence="1 2" key="1">
    <citation type="journal article" date="2019" name="Nat. Ecol. Evol.">
        <title>Megaphylogeny resolves global patterns of mushroom evolution.</title>
        <authorList>
            <person name="Varga T."/>
            <person name="Krizsan K."/>
            <person name="Foldi C."/>
            <person name="Dima B."/>
            <person name="Sanchez-Garcia M."/>
            <person name="Sanchez-Ramirez S."/>
            <person name="Szollosi G.J."/>
            <person name="Szarkandi J.G."/>
            <person name="Papp V."/>
            <person name="Albert L."/>
            <person name="Andreopoulos W."/>
            <person name="Angelini C."/>
            <person name="Antonin V."/>
            <person name="Barry K.W."/>
            <person name="Bougher N.L."/>
            <person name="Buchanan P."/>
            <person name="Buyck B."/>
            <person name="Bense V."/>
            <person name="Catcheside P."/>
            <person name="Chovatia M."/>
            <person name="Cooper J."/>
            <person name="Damon W."/>
            <person name="Desjardin D."/>
            <person name="Finy P."/>
            <person name="Geml J."/>
            <person name="Haridas S."/>
            <person name="Hughes K."/>
            <person name="Justo A."/>
            <person name="Karasinski D."/>
            <person name="Kautmanova I."/>
            <person name="Kiss B."/>
            <person name="Kocsube S."/>
            <person name="Kotiranta H."/>
            <person name="LaButti K.M."/>
            <person name="Lechner B.E."/>
            <person name="Liimatainen K."/>
            <person name="Lipzen A."/>
            <person name="Lukacs Z."/>
            <person name="Mihaltcheva S."/>
            <person name="Morgado L.N."/>
            <person name="Niskanen T."/>
            <person name="Noordeloos M.E."/>
            <person name="Ohm R.A."/>
            <person name="Ortiz-Santana B."/>
            <person name="Ovrebo C."/>
            <person name="Racz N."/>
            <person name="Riley R."/>
            <person name="Savchenko A."/>
            <person name="Shiryaev A."/>
            <person name="Soop K."/>
            <person name="Spirin V."/>
            <person name="Szebenyi C."/>
            <person name="Tomsovsky M."/>
            <person name="Tulloss R.E."/>
            <person name="Uehling J."/>
            <person name="Grigoriev I.V."/>
            <person name="Vagvolgyi C."/>
            <person name="Papp T."/>
            <person name="Martin F.M."/>
            <person name="Miettinen O."/>
            <person name="Hibbett D.S."/>
            <person name="Nagy L.G."/>
        </authorList>
    </citation>
    <scope>NUCLEOTIDE SEQUENCE [LARGE SCALE GENOMIC DNA]</scope>
    <source>
        <strain evidence="1 2">HHB13444</strain>
    </source>
</reference>
<dbReference type="EMBL" id="ML211447">
    <property type="protein sequence ID" value="TFK82818.1"/>
    <property type="molecule type" value="Genomic_DNA"/>
</dbReference>
<dbReference type="AlphaFoldDB" id="A0A5C3P2H4"/>
<organism evidence="1 2">
    <name type="scientific">Polyporus arcularius HHB13444</name>
    <dbReference type="NCBI Taxonomy" id="1314778"/>
    <lineage>
        <taxon>Eukaryota</taxon>
        <taxon>Fungi</taxon>
        <taxon>Dikarya</taxon>
        <taxon>Basidiomycota</taxon>
        <taxon>Agaricomycotina</taxon>
        <taxon>Agaricomycetes</taxon>
        <taxon>Polyporales</taxon>
        <taxon>Polyporaceae</taxon>
        <taxon>Polyporus</taxon>
    </lineage>
</organism>
<gene>
    <name evidence="1" type="ORF">K466DRAFT_285362</name>
</gene>
<name>A0A5C3P2H4_9APHY</name>
<dbReference type="Proteomes" id="UP000308197">
    <property type="component" value="Unassembled WGS sequence"/>
</dbReference>
<evidence type="ECO:0000313" key="2">
    <source>
        <dbReference type="Proteomes" id="UP000308197"/>
    </source>
</evidence>
<sequence length="83" mass="8663">MELRQLGPLPQPHKDRLQGLGAAAAAFERGHDLGTGILGLVVVGGVIKSAVNCHGQTNGSAESCAESFGRTPSFSFMVRRSVD</sequence>
<dbReference type="InParanoid" id="A0A5C3P2H4"/>
<accession>A0A5C3P2H4</accession>